<reference evidence="6 7" key="2">
    <citation type="submission" date="2018-11" db="EMBL/GenBank/DDBJ databases">
        <authorList>
            <consortium name="Pathogen Informatics"/>
        </authorList>
    </citation>
    <scope>NUCLEOTIDE SEQUENCE [LARGE SCALE GENOMIC DNA]</scope>
</reference>
<evidence type="ECO:0000313" key="7">
    <source>
        <dbReference type="Proteomes" id="UP000278627"/>
    </source>
</evidence>
<evidence type="ECO:0000313" key="6">
    <source>
        <dbReference type="EMBL" id="VDN84061.1"/>
    </source>
</evidence>
<evidence type="ECO:0000256" key="3">
    <source>
        <dbReference type="ARBA" id="ARBA00022741"/>
    </source>
</evidence>
<dbReference type="PRINTS" id="PR01161">
    <property type="entry name" value="TUBULIN"/>
</dbReference>
<dbReference type="GO" id="GO:0007017">
    <property type="term" value="P:microtubule-based process"/>
    <property type="evidence" value="ECO:0007669"/>
    <property type="project" value="InterPro"/>
</dbReference>
<dbReference type="PANTHER" id="PTHR11588">
    <property type="entry name" value="TUBULIN"/>
    <property type="match status" value="1"/>
</dbReference>
<dbReference type="WBParaSite" id="BPAG_0000290501-mRNA-1">
    <property type="protein sequence ID" value="BPAG_0000290501-mRNA-1"/>
    <property type="gene ID" value="BPAG_0000290501"/>
</dbReference>
<dbReference type="SUPFAM" id="SSF52490">
    <property type="entry name" value="Tubulin nucleotide-binding domain-like"/>
    <property type="match status" value="1"/>
</dbReference>
<reference evidence="8" key="1">
    <citation type="submission" date="2017-02" db="UniProtKB">
        <authorList>
            <consortium name="WormBaseParasite"/>
        </authorList>
    </citation>
    <scope>IDENTIFICATION</scope>
</reference>
<keyword evidence="7" id="KW-1185">Reference proteome</keyword>
<dbReference type="Pfam" id="PF00091">
    <property type="entry name" value="Tubulin"/>
    <property type="match status" value="1"/>
</dbReference>
<dbReference type="GO" id="GO:0005874">
    <property type="term" value="C:microtubule"/>
    <property type="evidence" value="ECO:0007669"/>
    <property type="project" value="UniProtKB-KW"/>
</dbReference>
<keyword evidence="3" id="KW-0547">Nucleotide-binding</keyword>
<evidence type="ECO:0000259" key="5">
    <source>
        <dbReference type="Pfam" id="PF00091"/>
    </source>
</evidence>
<name>A0A0N4T3X5_BRUPA</name>
<protein>
    <submittedName>
        <fullName evidence="8">Tubulin domain-containing protein</fullName>
    </submittedName>
</protein>
<comment type="similarity">
    <text evidence="1">Belongs to the tubulin family.</text>
</comment>
<dbReference type="STRING" id="6280.A0A0N4T3X5"/>
<accession>A0A0N4T3X5</accession>
<dbReference type="AlphaFoldDB" id="A0A0N4T3X5"/>
<evidence type="ECO:0000256" key="2">
    <source>
        <dbReference type="ARBA" id="ARBA00022701"/>
    </source>
</evidence>
<dbReference type="InterPro" id="IPR036525">
    <property type="entry name" value="Tubulin/FtsZ_GTPase_sf"/>
</dbReference>
<evidence type="ECO:0000256" key="1">
    <source>
        <dbReference type="ARBA" id="ARBA00009636"/>
    </source>
</evidence>
<gene>
    <name evidence="6" type="ORF">BPAG_LOCUS2875</name>
</gene>
<sequence>MLRAPYFTGWLRANCCRYNDKLILKSMVTGRKDAANNYARGHYSIGRDMIDKVIDRIRRLAENCDGNKRIPPVPII</sequence>
<dbReference type="InterPro" id="IPR000217">
    <property type="entry name" value="Tubulin"/>
</dbReference>
<keyword evidence="2" id="KW-0493">Microtubule</keyword>
<dbReference type="Proteomes" id="UP000278627">
    <property type="component" value="Unassembled WGS sequence"/>
</dbReference>
<dbReference type="InterPro" id="IPR003008">
    <property type="entry name" value="Tubulin_FtsZ_GTPase"/>
</dbReference>
<evidence type="ECO:0000313" key="8">
    <source>
        <dbReference type="WBParaSite" id="BPAG_0000290501-mRNA-1"/>
    </source>
</evidence>
<keyword evidence="4" id="KW-0342">GTP-binding</keyword>
<proteinExistence type="inferred from homology"/>
<dbReference type="Gene3D" id="3.40.50.1440">
    <property type="entry name" value="Tubulin/FtsZ, GTPase domain"/>
    <property type="match status" value="1"/>
</dbReference>
<feature type="domain" description="Tubulin/FtsZ GTPase" evidence="5">
    <location>
        <begin position="25"/>
        <end position="66"/>
    </location>
</feature>
<organism evidence="8">
    <name type="scientific">Brugia pahangi</name>
    <name type="common">Filarial nematode worm</name>
    <dbReference type="NCBI Taxonomy" id="6280"/>
    <lineage>
        <taxon>Eukaryota</taxon>
        <taxon>Metazoa</taxon>
        <taxon>Ecdysozoa</taxon>
        <taxon>Nematoda</taxon>
        <taxon>Chromadorea</taxon>
        <taxon>Rhabditida</taxon>
        <taxon>Spirurina</taxon>
        <taxon>Spiruromorpha</taxon>
        <taxon>Filarioidea</taxon>
        <taxon>Onchocercidae</taxon>
        <taxon>Brugia</taxon>
    </lineage>
</organism>
<dbReference type="EMBL" id="UZAD01000569">
    <property type="protein sequence ID" value="VDN84061.1"/>
    <property type="molecule type" value="Genomic_DNA"/>
</dbReference>
<dbReference type="GO" id="GO:0005525">
    <property type="term" value="F:GTP binding"/>
    <property type="evidence" value="ECO:0007669"/>
    <property type="project" value="UniProtKB-KW"/>
</dbReference>
<evidence type="ECO:0000256" key="4">
    <source>
        <dbReference type="ARBA" id="ARBA00023134"/>
    </source>
</evidence>